<evidence type="ECO:0000259" key="1">
    <source>
        <dbReference type="Pfam" id="PF08241"/>
    </source>
</evidence>
<evidence type="ECO:0000313" key="3">
    <source>
        <dbReference type="Proteomes" id="UP000637002"/>
    </source>
</evidence>
<dbReference type="InterPro" id="IPR029063">
    <property type="entry name" value="SAM-dependent_MTases_sf"/>
</dbReference>
<keyword evidence="2" id="KW-0489">Methyltransferase</keyword>
<accession>A0A916UW50</accession>
<dbReference type="Gene3D" id="3.40.50.150">
    <property type="entry name" value="Vaccinia Virus protein VP39"/>
    <property type="match status" value="1"/>
</dbReference>
<reference evidence="2" key="2">
    <citation type="submission" date="2020-09" db="EMBL/GenBank/DDBJ databases">
        <authorList>
            <person name="Sun Q."/>
            <person name="Zhou Y."/>
        </authorList>
    </citation>
    <scope>NUCLEOTIDE SEQUENCE</scope>
    <source>
        <strain evidence="2">CGMCC 1.12919</strain>
    </source>
</reference>
<reference evidence="2" key="1">
    <citation type="journal article" date="2014" name="Int. J. Syst. Evol. Microbiol.">
        <title>Complete genome sequence of Corynebacterium casei LMG S-19264T (=DSM 44701T), isolated from a smear-ripened cheese.</title>
        <authorList>
            <consortium name="US DOE Joint Genome Institute (JGI-PGF)"/>
            <person name="Walter F."/>
            <person name="Albersmeier A."/>
            <person name="Kalinowski J."/>
            <person name="Ruckert C."/>
        </authorList>
    </citation>
    <scope>NUCLEOTIDE SEQUENCE</scope>
    <source>
        <strain evidence="2">CGMCC 1.12919</strain>
    </source>
</reference>
<feature type="domain" description="Methyltransferase type 11" evidence="1">
    <location>
        <begin position="59"/>
        <end position="155"/>
    </location>
</feature>
<dbReference type="InterPro" id="IPR013216">
    <property type="entry name" value="Methyltransf_11"/>
</dbReference>
<dbReference type="PANTHER" id="PTHR42912:SF80">
    <property type="entry name" value="METHYLTRANSFERASE DOMAIN-CONTAINING PROTEIN"/>
    <property type="match status" value="1"/>
</dbReference>
<dbReference type="CDD" id="cd02440">
    <property type="entry name" value="AdoMet_MTases"/>
    <property type="match status" value="1"/>
</dbReference>
<gene>
    <name evidence="2" type="ORF">GCM10010994_56420</name>
</gene>
<dbReference type="GO" id="GO:0032259">
    <property type="term" value="P:methylation"/>
    <property type="evidence" value="ECO:0007669"/>
    <property type="project" value="UniProtKB-KW"/>
</dbReference>
<sequence length="224" mass="24073">MTLTSEEPKGQTLRQPDMALMKKAYARWAPFYDLTYRRLTAPGRLAAVRAAVACGPNILEVGVGTGMALEDYPRDCNVIATDLSPDMLALSVEKVKKHGLSHVKGIAVMDACRLGFPDGAFDAVSAQMLITLVPDPEGALDEFKRVVKPGGEIILVNHFGVADGPVARIEEAVAPLATKVGWSSAFKIARIESWAKACGDVDVVAVDPMPPGGFFKVLRLRKRA</sequence>
<dbReference type="Proteomes" id="UP000637002">
    <property type="component" value="Unassembled WGS sequence"/>
</dbReference>
<dbReference type="Pfam" id="PF08241">
    <property type="entry name" value="Methyltransf_11"/>
    <property type="match status" value="1"/>
</dbReference>
<keyword evidence="3" id="KW-1185">Reference proteome</keyword>
<protein>
    <submittedName>
        <fullName evidence="2">SAM-dependent methyltransferase</fullName>
    </submittedName>
</protein>
<dbReference type="EMBL" id="BMGG01000012">
    <property type="protein sequence ID" value="GGC91377.1"/>
    <property type="molecule type" value="Genomic_DNA"/>
</dbReference>
<evidence type="ECO:0000313" key="2">
    <source>
        <dbReference type="EMBL" id="GGC91377.1"/>
    </source>
</evidence>
<dbReference type="GO" id="GO:0008757">
    <property type="term" value="F:S-adenosylmethionine-dependent methyltransferase activity"/>
    <property type="evidence" value="ECO:0007669"/>
    <property type="project" value="InterPro"/>
</dbReference>
<keyword evidence="2" id="KW-0808">Transferase</keyword>
<organism evidence="2 3">
    <name type="scientific">Chelatococcus reniformis</name>
    <dbReference type="NCBI Taxonomy" id="1494448"/>
    <lineage>
        <taxon>Bacteria</taxon>
        <taxon>Pseudomonadati</taxon>
        <taxon>Pseudomonadota</taxon>
        <taxon>Alphaproteobacteria</taxon>
        <taxon>Hyphomicrobiales</taxon>
        <taxon>Chelatococcaceae</taxon>
        <taxon>Chelatococcus</taxon>
    </lineage>
</organism>
<dbReference type="RefSeq" id="WP_244642264.1">
    <property type="nucleotide sequence ID" value="NZ_BMGG01000012.1"/>
</dbReference>
<proteinExistence type="predicted"/>
<comment type="caution">
    <text evidence="2">The sequence shown here is derived from an EMBL/GenBank/DDBJ whole genome shotgun (WGS) entry which is preliminary data.</text>
</comment>
<name>A0A916UW50_9HYPH</name>
<dbReference type="PANTHER" id="PTHR42912">
    <property type="entry name" value="METHYLTRANSFERASE"/>
    <property type="match status" value="1"/>
</dbReference>
<dbReference type="SUPFAM" id="SSF53335">
    <property type="entry name" value="S-adenosyl-L-methionine-dependent methyltransferases"/>
    <property type="match status" value="1"/>
</dbReference>
<dbReference type="AlphaFoldDB" id="A0A916UW50"/>
<dbReference type="InterPro" id="IPR050508">
    <property type="entry name" value="Methyltransf_Superfamily"/>
</dbReference>